<dbReference type="SUPFAM" id="SSF53474">
    <property type="entry name" value="alpha/beta-Hydrolases"/>
    <property type="match status" value="2"/>
</dbReference>
<dbReference type="AlphaFoldDB" id="A0A4S5E0Y0"/>
<feature type="region of interest" description="Disordered" evidence="1">
    <location>
        <begin position="17"/>
        <end position="36"/>
    </location>
</feature>
<name>A0A4S5E0Y0_9MICC</name>
<proteinExistence type="predicted"/>
<comment type="caution">
    <text evidence="2">The sequence shown here is derived from an EMBL/GenBank/DDBJ whole genome shotgun (WGS) entry which is preliminary data.</text>
</comment>
<evidence type="ECO:0000256" key="1">
    <source>
        <dbReference type="SAM" id="MobiDB-lite"/>
    </source>
</evidence>
<dbReference type="InterPro" id="IPR029058">
    <property type="entry name" value="AB_hydrolase_fold"/>
</dbReference>
<evidence type="ECO:0008006" key="4">
    <source>
        <dbReference type="Google" id="ProtNLM"/>
    </source>
</evidence>
<sequence>MSDHDVGAWDQTYNVPLLPWQPTDPPESLPDHPVHLETAPGEPDRLYLHSLYEPAPTETLIVSMHGALNRSRFTPPRFEWRRTLNRVDCARLFLSDSTLELNGSLEIGWYMGSARQDLLSEYAALVRAVAAAKGYTRIVCVGSSAGGFGALALSRQVPNSVAVVFSPQTSIAAYHPGHRRALAEASFAEYATDDAIESAFGDRVNMRLLYKNSLDRNYVHYVQNTRDRFHYEAHYVPFALSFGVDPEAGGSDVGRRISFHPERQDEGHSPPSRSRFLKHIGVAYRQYYGTELVVQPRETDQGKALGNR</sequence>
<organism evidence="2 3">
    <name type="scientific">Arthrobacter echini</name>
    <dbReference type="NCBI Taxonomy" id="1529066"/>
    <lineage>
        <taxon>Bacteria</taxon>
        <taxon>Bacillati</taxon>
        <taxon>Actinomycetota</taxon>
        <taxon>Actinomycetes</taxon>
        <taxon>Micrococcales</taxon>
        <taxon>Micrococcaceae</taxon>
        <taxon>Arthrobacter</taxon>
    </lineage>
</organism>
<accession>A0A4S5E0Y0</accession>
<dbReference type="Gene3D" id="3.40.50.1820">
    <property type="entry name" value="alpha/beta hydrolase"/>
    <property type="match status" value="1"/>
</dbReference>
<dbReference type="OrthoDB" id="8421922at2"/>
<reference evidence="2 3" key="1">
    <citation type="submission" date="2019-04" db="EMBL/GenBank/DDBJ databases">
        <authorList>
            <person name="Liu Q."/>
            <person name="Xin Y.-H."/>
        </authorList>
    </citation>
    <scope>NUCLEOTIDE SEQUENCE [LARGE SCALE GENOMIC DNA]</scope>
    <source>
        <strain evidence="2 3">AM23</strain>
    </source>
</reference>
<evidence type="ECO:0000313" key="3">
    <source>
        <dbReference type="Proteomes" id="UP000305233"/>
    </source>
</evidence>
<dbReference type="Proteomes" id="UP000305233">
    <property type="component" value="Unassembled WGS sequence"/>
</dbReference>
<gene>
    <name evidence="2" type="ORF">E8P82_13330</name>
</gene>
<protein>
    <recommendedName>
        <fullName evidence="4">Alpha/beta hydrolase</fullName>
    </recommendedName>
</protein>
<keyword evidence="3" id="KW-1185">Reference proteome</keyword>
<dbReference type="RefSeq" id="WP_136455545.1">
    <property type="nucleotide sequence ID" value="NZ_SSWH01000014.1"/>
</dbReference>
<dbReference type="EMBL" id="SSWH01000014">
    <property type="protein sequence ID" value="THJ64967.1"/>
    <property type="molecule type" value="Genomic_DNA"/>
</dbReference>
<evidence type="ECO:0000313" key="2">
    <source>
        <dbReference type="EMBL" id="THJ64967.1"/>
    </source>
</evidence>